<dbReference type="KEGG" id="oar:OA238_c20030"/>
<evidence type="ECO:0000313" key="2">
    <source>
        <dbReference type="EMBL" id="AGI72106.1"/>
    </source>
</evidence>
<dbReference type="AlphaFoldDB" id="M9RNV1"/>
<keyword evidence="3" id="KW-1185">Reference proteome</keyword>
<gene>
    <name evidence="2" type="ORF">OA238_c20030</name>
</gene>
<dbReference type="Gene3D" id="3.30.1360.120">
    <property type="entry name" value="Probable tRNA modification gtpase trme, domain 1"/>
    <property type="match status" value="1"/>
</dbReference>
<name>M9RNV1_9RHOB</name>
<dbReference type="Proteomes" id="UP000004688">
    <property type="component" value="Chromosome"/>
</dbReference>
<protein>
    <submittedName>
        <fullName evidence="2">Sarcosine oxidase-like protein</fullName>
    </submittedName>
</protein>
<sequence>MSDLTQVTRVTSRGMITLRGDLTSAQIKKTVKAVTGQAMPSSGQFLGDVTSGVAWMSPDELLLVVPYADVAKSVAQIDDTLKGQHYLAADVSDARAVFSVSGKNASDVLARLCPVDLHADSFGVGQFRRTRMAQVAAAFWMHDTGFEVVCFQSVGDYAQDLLTQAAKNAAGSRDYA</sequence>
<accession>M9RNV1</accession>
<dbReference type="Pfam" id="PF01571">
    <property type="entry name" value="GCV_T"/>
    <property type="match status" value="1"/>
</dbReference>
<dbReference type="eggNOG" id="COG4583">
    <property type="taxonomic scope" value="Bacteria"/>
</dbReference>
<proteinExistence type="predicted"/>
<evidence type="ECO:0000313" key="3">
    <source>
        <dbReference type="Proteomes" id="UP000004688"/>
    </source>
</evidence>
<dbReference type="HOGENOM" id="CLU_114076_0_0_5"/>
<dbReference type="Gene3D" id="3.30.70.1520">
    <property type="entry name" value="Heterotetrameric sarcosine oxidase"/>
    <property type="match status" value="1"/>
</dbReference>
<dbReference type="SUPFAM" id="SSF103025">
    <property type="entry name" value="Folate-binding domain"/>
    <property type="match status" value="1"/>
</dbReference>
<dbReference type="EMBL" id="CP003742">
    <property type="protein sequence ID" value="AGI72106.1"/>
    <property type="molecule type" value="Genomic_DNA"/>
</dbReference>
<organism evidence="2 3">
    <name type="scientific">Octadecabacter arcticus 238</name>
    <dbReference type="NCBI Taxonomy" id="391616"/>
    <lineage>
        <taxon>Bacteria</taxon>
        <taxon>Pseudomonadati</taxon>
        <taxon>Pseudomonadota</taxon>
        <taxon>Alphaproteobacteria</taxon>
        <taxon>Rhodobacterales</taxon>
        <taxon>Roseobacteraceae</taxon>
        <taxon>Octadecabacter</taxon>
    </lineage>
</organism>
<reference evidence="2 3" key="1">
    <citation type="journal article" date="2013" name="PLoS ONE">
        <title>Poles Apart: Arctic and Antarctic Octadecabacter strains Share High Genome Plasticity and a New Type of Xanthorhodopsin.</title>
        <authorList>
            <person name="Vollmers J."/>
            <person name="Voget S."/>
            <person name="Dietrich S."/>
            <person name="Gollnow K."/>
            <person name="Smits M."/>
            <person name="Meyer K."/>
            <person name="Brinkhoff T."/>
            <person name="Simon M."/>
            <person name="Daniel R."/>
        </authorList>
    </citation>
    <scope>NUCLEOTIDE SEQUENCE [LARGE SCALE GENOMIC DNA]</scope>
    <source>
        <strain evidence="2 3">238</strain>
    </source>
</reference>
<dbReference type="STRING" id="391616.OA238_c20030"/>
<evidence type="ECO:0000259" key="1">
    <source>
        <dbReference type="Pfam" id="PF01571"/>
    </source>
</evidence>
<dbReference type="RefSeq" id="WP_015495224.1">
    <property type="nucleotide sequence ID" value="NC_020908.1"/>
</dbReference>
<feature type="domain" description="GCVT N-terminal" evidence="1">
    <location>
        <begin position="23"/>
        <end position="168"/>
    </location>
</feature>
<dbReference type="InterPro" id="IPR027266">
    <property type="entry name" value="TrmE/GcvT-like"/>
</dbReference>
<dbReference type="InterPro" id="IPR006222">
    <property type="entry name" value="GCVT_N"/>
</dbReference>